<evidence type="ECO:0000259" key="1">
    <source>
        <dbReference type="PROSITE" id="PS51504"/>
    </source>
</evidence>
<evidence type="ECO:0000313" key="2">
    <source>
        <dbReference type="EMBL" id="KAJ8946793.1"/>
    </source>
</evidence>
<dbReference type="EMBL" id="JANEYF010002419">
    <property type="protein sequence ID" value="KAJ8946793.1"/>
    <property type="molecule type" value="Genomic_DNA"/>
</dbReference>
<dbReference type="GO" id="GO:0000786">
    <property type="term" value="C:nucleosome"/>
    <property type="evidence" value="ECO:0007669"/>
    <property type="project" value="InterPro"/>
</dbReference>
<organism evidence="2 3">
    <name type="scientific">Rhamnusium bicolor</name>
    <dbReference type="NCBI Taxonomy" id="1586634"/>
    <lineage>
        <taxon>Eukaryota</taxon>
        <taxon>Metazoa</taxon>
        <taxon>Ecdysozoa</taxon>
        <taxon>Arthropoda</taxon>
        <taxon>Hexapoda</taxon>
        <taxon>Insecta</taxon>
        <taxon>Pterygota</taxon>
        <taxon>Neoptera</taxon>
        <taxon>Endopterygota</taxon>
        <taxon>Coleoptera</taxon>
        <taxon>Polyphaga</taxon>
        <taxon>Cucujiformia</taxon>
        <taxon>Chrysomeloidea</taxon>
        <taxon>Cerambycidae</taxon>
        <taxon>Lepturinae</taxon>
        <taxon>Rhagiini</taxon>
        <taxon>Rhamnusium</taxon>
    </lineage>
</organism>
<dbReference type="PROSITE" id="PS51504">
    <property type="entry name" value="H15"/>
    <property type="match status" value="1"/>
</dbReference>
<name>A0AAV8Y5P4_9CUCU</name>
<dbReference type="SUPFAM" id="SSF46785">
    <property type="entry name" value="Winged helix' DNA-binding domain"/>
    <property type="match status" value="1"/>
</dbReference>
<dbReference type="GO" id="GO:0003677">
    <property type="term" value="F:DNA binding"/>
    <property type="evidence" value="ECO:0007669"/>
    <property type="project" value="InterPro"/>
</dbReference>
<dbReference type="GO" id="GO:0006334">
    <property type="term" value="P:nucleosome assembly"/>
    <property type="evidence" value="ECO:0007669"/>
    <property type="project" value="InterPro"/>
</dbReference>
<protein>
    <recommendedName>
        <fullName evidence="1">H15 domain-containing protein</fullName>
    </recommendedName>
</protein>
<comment type="caution">
    <text evidence="2">The sequence shown here is derived from an EMBL/GenBank/DDBJ whole genome shotgun (WGS) entry which is preliminary data.</text>
</comment>
<dbReference type="Proteomes" id="UP001162156">
    <property type="component" value="Unassembled WGS sequence"/>
</dbReference>
<accession>A0AAV8Y5P4</accession>
<evidence type="ECO:0000313" key="3">
    <source>
        <dbReference type="Proteomes" id="UP001162156"/>
    </source>
</evidence>
<dbReference type="Gene3D" id="1.10.10.10">
    <property type="entry name" value="Winged helix-like DNA-binding domain superfamily/Winged helix DNA-binding domain"/>
    <property type="match status" value="1"/>
</dbReference>
<dbReference type="AlphaFoldDB" id="A0AAV8Y5P4"/>
<dbReference type="SMART" id="SM00526">
    <property type="entry name" value="H15"/>
    <property type="match status" value="1"/>
</dbReference>
<dbReference type="InterPro" id="IPR036388">
    <property type="entry name" value="WH-like_DNA-bd_sf"/>
</dbReference>
<feature type="domain" description="H15" evidence="1">
    <location>
        <begin position="30"/>
        <end position="102"/>
    </location>
</feature>
<gene>
    <name evidence="2" type="ORF">NQ314_008776</name>
</gene>
<proteinExistence type="predicted"/>
<dbReference type="InterPro" id="IPR005818">
    <property type="entry name" value="Histone_H1/H5_H15"/>
</dbReference>
<reference evidence="2" key="1">
    <citation type="journal article" date="2023" name="Insect Mol. Biol.">
        <title>Genome sequencing provides insights into the evolution of gene families encoding plant cell wall-degrading enzymes in longhorned beetles.</title>
        <authorList>
            <person name="Shin N.R."/>
            <person name="Okamura Y."/>
            <person name="Kirsch R."/>
            <person name="Pauchet Y."/>
        </authorList>
    </citation>
    <scope>NUCLEOTIDE SEQUENCE</scope>
    <source>
        <strain evidence="2">RBIC_L_NR</strain>
    </source>
</reference>
<sequence>MLFLKTIGGSQGKFCPKTTESNSSMKRSGHQPRLLTAVMEAIANLKDGKGSTQKRIIDQVQCLLNSKNVSLRNVTVHIRKALKHGVESGLIKQKGGKFKLGLDTKDYAIFKSFQKNG</sequence>
<dbReference type="Pfam" id="PF00538">
    <property type="entry name" value="Linker_histone"/>
    <property type="match status" value="1"/>
</dbReference>
<keyword evidence="3" id="KW-1185">Reference proteome</keyword>
<dbReference type="InterPro" id="IPR036390">
    <property type="entry name" value="WH_DNA-bd_sf"/>
</dbReference>